<gene>
    <name evidence="1" type="ordered locus">Haur_1390</name>
</gene>
<dbReference type="STRING" id="316274.Haur_1390"/>
<name>A9B2J0_HERA2</name>
<dbReference type="HOGENOM" id="CLU_2093461_0_0_0"/>
<dbReference type="EMBL" id="CP000875">
    <property type="protein sequence ID" value="ABX04035.1"/>
    <property type="molecule type" value="Genomic_DNA"/>
</dbReference>
<evidence type="ECO:0000313" key="1">
    <source>
        <dbReference type="EMBL" id="ABX04035.1"/>
    </source>
</evidence>
<organism evidence="1 2">
    <name type="scientific">Herpetosiphon aurantiacus (strain ATCC 23779 / DSM 785 / 114-95)</name>
    <dbReference type="NCBI Taxonomy" id="316274"/>
    <lineage>
        <taxon>Bacteria</taxon>
        <taxon>Bacillati</taxon>
        <taxon>Chloroflexota</taxon>
        <taxon>Chloroflexia</taxon>
        <taxon>Herpetosiphonales</taxon>
        <taxon>Herpetosiphonaceae</taxon>
        <taxon>Herpetosiphon</taxon>
    </lineage>
</organism>
<sequence>MWLQLRTAESNDLLLEEDKQRLEALKKSYPQHFIRVIEKDYKNIQQVDFESVESFGAFVDRLNNGGDGVSWFTVHQNDHDIVSKIRSLKNKVHIQGNYFIGADDQNEGLLCFAIPS</sequence>
<protein>
    <submittedName>
        <fullName evidence="1">Uncharacterized protein</fullName>
    </submittedName>
</protein>
<reference evidence="1 2" key="1">
    <citation type="journal article" date="2011" name="Stand. Genomic Sci.">
        <title>Complete genome sequence of the filamentous gliding predatory bacterium Herpetosiphon aurantiacus type strain (114-95(T)).</title>
        <authorList>
            <person name="Kiss H."/>
            <person name="Nett M."/>
            <person name="Domin N."/>
            <person name="Martin K."/>
            <person name="Maresca J.A."/>
            <person name="Copeland A."/>
            <person name="Lapidus A."/>
            <person name="Lucas S."/>
            <person name="Berry K.W."/>
            <person name="Glavina Del Rio T."/>
            <person name="Dalin E."/>
            <person name="Tice H."/>
            <person name="Pitluck S."/>
            <person name="Richardson P."/>
            <person name="Bruce D."/>
            <person name="Goodwin L."/>
            <person name="Han C."/>
            <person name="Detter J.C."/>
            <person name="Schmutz J."/>
            <person name="Brettin T."/>
            <person name="Land M."/>
            <person name="Hauser L."/>
            <person name="Kyrpides N.C."/>
            <person name="Ivanova N."/>
            <person name="Goker M."/>
            <person name="Woyke T."/>
            <person name="Klenk H.P."/>
            <person name="Bryant D.A."/>
        </authorList>
    </citation>
    <scope>NUCLEOTIDE SEQUENCE [LARGE SCALE GENOMIC DNA]</scope>
    <source>
        <strain evidence="2">ATCC 23779 / DSM 785 / 114-95</strain>
    </source>
</reference>
<dbReference type="Proteomes" id="UP000000787">
    <property type="component" value="Chromosome"/>
</dbReference>
<dbReference type="BioCyc" id="HAUR316274:GHYA-1411-MONOMER"/>
<dbReference type="AlphaFoldDB" id="A9B2J0"/>
<keyword evidence="2" id="KW-1185">Reference proteome</keyword>
<proteinExistence type="predicted"/>
<accession>A9B2J0</accession>
<dbReference type="KEGG" id="hau:Haur_1390"/>
<evidence type="ECO:0000313" key="2">
    <source>
        <dbReference type="Proteomes" id="UP000000787"/>
    </source>
</evidence>
<dbReference type="InParanoid" id="A9B2J0"/>